<keyword evidence="3" id="KW-1185">Reference proteome</keyword>
<dbReference type="EMBL" id="WUUL01000005">
    <property type="protein sequence ID" value="MXQ53787.1"/>
    <property type="molecule type" value="Genomic_DNA"/>
</dbReference>
<dbReference type="InterPro" id="IPR050266">
    <property type="entry name" value="AB_hydrolase_sf"/>
</dbReference>
<organism evidence="2 3">
    <name type="scientific">Shimazuella alba</name>
    <dbReference type="NCBI Taxonomy" id="2690964"/>
    <lineage>
        <taxon>Bacteria</taxon>
        <taxon>Bacillati</taxon>
        <taxon>Bacillota</taxon>
        <taxon>Bacilli</taxon>
        <taxon>Bacillales</taxon>
        <taxon>Thermoactinomycetaceae</taxon>
        <taxon>Shimazuella</taxon>
    </lineage>
</organism>
<dbReference type="InterPro" id="IPR000073">
    <property type="entry name" value="AB_hydrolase_1"/>
</dbReference>
<evidence type="ECO:0000313" key="3">
    <source>
        <dbReference type="Proteomes" id="UP000430692"/>
    </source>
</evidence>
<dbReference type="Proteomes" id="UP000430692">
    <property type="component" value="Unassembled WGS sequence"/>
</dbReference>
<protein>
    <submittedName>
        <fullName evidence="2">Alpha/beta fold hydrolase</fullName>
    </submittedName>
</protein>
<dbReference type="AlphaFoldDB" id="A0A6I4VQ65"/>
<sequence length="299" mass="33645">MENPEKNIGNFISEKAKTDFYQAYNEAISQLPKPNKINNIKTQYGIVSVYSFYKKENEHKEPLLLLPGRSASTPMWKPNLEGLMKERPVYTIDALGEPGMSEQTRRIENRFDQAKWLHEVLVHLKLEKVHLMGVSFGGWNAMNLALLHPQQIASISLLDPVFVFEPISFKMIAASIPASIPFVPKFIREKMLSYISGGAEVNDSDPIAKLIESGMSNYKVKLPIPAPFKDSELEDLDVPILAIMAGKSTMHNSEKAVKRGKKLVRNIQIEVWPDASHAINGEFPDEVNEKIISFIQNAA</sequence>
<dbReference type="PANTHER" id="PTHR43798:SF33">
    <property type="entry name" value="HYDROLASE, PUTATIVE (AFU_ORTHOLOGUE AFUA_2G14860)-RELATED"/>
    <property type="match status" value="1"/>
</dbReference>
<feature type="domain" description="AB hydrolase-1" evidence="1">
    <location>
        <begin position="62"/>
        <end position="163"/>
    </location>
</feature>
<proteinExistence type="predicted"/>
<gene>
    <name evidence="2" type="ORF">GSM42_08625</name>
</gene>
<keyword evidence="2" id="KW-0378">Hydrolase</keyword>
<dbReference type="PANTHER" id="PTHR43798">
    <property type="entry name" value="MONOACYLGLYCEROL LIPASE"/>
    <property type="match status" value="1"/>
</dbReference>
<dbReference type="GO" id="GO:0016020">
    <property type="term" value="C:membrane"/>
    <property type="evidence" value="ECO:0007669"/>
    <property type="project" value="TreeGrafter"/>
</dbReference>
<evidence type="ECO:0000313" key="2">
    <source>
        <dbReference type="EMBL" id="MXQ53787.1"/>
    </source>
</evidence>
<reference evidence="2 3" key="1">
    <citation type="submission" date="2019-12" db="EMBL/GenBank/DDBJ databases">
        <title>Whole-genome analyses of novel actinobacteria.</title>
        <authorList>
            <person name="Sahin N."/>
            <person name="Saygin H."/>
        </authorList>
    </citation>
    <scope>NUCLEOTIDE SEQUENCE [LARGE SCALE GENOMIC DNA]</scope>
    <source>
        <strain evidence="2 3">KC615</strain>
    </source>
</reference>
<dbReference type="GO" id="GO:0047372">
    <property type="term" value="F:monoacylglycerol lipase activity"/>
    <property type="evidence" value="ECO:0007669"/>
    <property type="project" value="TreeGrafter"/>
</dbReference>
<name>A0A6I4VQ65_9BACL</name>
<accession>A0A6I4VQ65</accession>
<dbReference type="RefSeq" id="WP_160801148.1">
    <property type="nucleotide sequence ID" value="NZ_WUUL01000005.1"/>
</dbReference>
<dbReference type="GO" id="GO:0046464">
    <property type="term" value="P:acylglycerol catabolic process"/>
    <property type="evidence" value="ECO:0007669"/>
    <property type="project" value="TreeGrafter"/>
</dbReference>
<dbReference type="Pfam" id="PF00561">
    <property type="entry name" value="Abhydrolase_1"/>
    <property type="match status" value="1"/>
</dbReference>
<dbReference type="Gene3D" id="3.40.50.1820">
    <property type="entry name" value="alpha/beta hydrolase"/>
    <property type="match status" value="1"/>
</dbReference>
<dbReference type="InterPro" id="IPR029058">
    <property type="entry name" value="AB_hydrolase_fold"/>
</dbReference>
<evidence type="ECO:0000259" key="1">
    <source>
        <dbReference type="Pfam" id="PF00561"/>
    </source>
</evidence>
<comment type="caution">
    <text evidence="2">The sequence shown here is derived from an EMBL/GenBank/DDBJ whole genome shotgun (WGS) entry which is preliminary data.</text>
</comment>
<dbReference type="SUPFAM" id="SSF53474">
    <property type="entry name" value="alpha/beta-Hydrolases"/>
    <property type="match status" value="1"/>
</dbReference>